<dbReference type="EMBL" id="LXQA010081327">
    <property type="protein sequence ID" value="MCI11738.1"/>
    <property type="molecule type" value="Genomic_DNA"/>
</dbReference>
<sequence>MLTAPFGDDEFRDAIFQMHSDKAPGPDGLNPTFYKRFWLLCGREVIDTCKKWLYEGILPTSLGDTNIVLIPKCDHPKSMKDLRPISLCNVVYKILAKTLANRLQKVLDKCISDE</sequence>
<accession>A0A392PI54</accession>
<dbReference type="PANTHER" id="PTHR46890">
    <property type="entry name" value="NON-LTR RETROLELEMENT REVERSE TRANSCRIPTASE-LIKE PROTEIN-RELATED"/>
    <property type="match status" value="1"/>
</dbReference>
<dbReference type="AlphaFoldDB" id="A0A392PI54"/>
<keyword evidence="2" id="KW-1185">Reference proteome</keyword>
<name>A0A392PI54_9FABA</name>
<organism evidence="1 2">
    <name type="scientific">Trifolium medium</name>
    <dbReference type="NCBI Taxonomy" id="97028"/>
    <lineage>
        <taxon>Eukaryota</taxon>
        <taxon>Viridiplantae</taxon>
        <taxon>Streptophyta</taxon>
        <taxon>Embryophyta</taxon>
        <taxon>Tracheophyta</taxon>
        <taxon>Spermatophyta</taxon>
        <taxon>Magnoliopsida</taxon>
        <taxon>eudicotyledons</taxon>
        <taxon>Gunneridae</taxon>
        <taxon>Pentapetalae</taxon>
        <taxon>rosids</taxon>
        <taxon>fabids</taxon>
        <taxon>Fabales</taxon>
        <taxon>Fabaceae</taxon>
        <taxon>Papilionoideae</taxon>
        <taxon>50 kb inversion clade</taxon>
        <taxon>NPAAA clade</taxon>
        <taxon>Hologalegina</taxon>
        <taxon>IRL clade</taxon>
        <taxon>Trifolieae</taxon>
        <taxon>Trifolium</taxon>
    </lineage>
</organism>
<dbReference type="Proteomes" id="UP000265520">
    <property type="component" value="Unassembled WGS sequence"/>
</dbReference>
<dbReference type="PANTHER" id="PTHR46890:SF48">
    <property type="entry name" value="RNA-DIRECTED DNA POLYMERASE"/>
    <property type="match status" value="1"/>
</dbReference>
<dbReference type="InterPro" id="IPR052343">
    <property type="entry name" value="Retrotransposon-Effector_Assoc"/>
</dbReference>
<dbReference type="SUPFAM" id="SSF56672">
    <property type="entry name" value="DNA/RNA polymerases"/>
    <property type="match status" value="1"/>
</dbReference>
<proteinExistence type="predicted"/>
<evidence type="ECO:0000313" key="2">
    <source>
        <dbReference type="Proteomes" id="UP000265520"/>
    </source>
</evidence>
<reference evidence="1 2" key="1">
    <citation type="journal article" date="2018" name="Front. Plant Sci.">
        <title>Red Clover (Trifolium pratense) and Zigzag Clover (T. medium) - A Picture of Genomic Similarities and Differences.</title>
        <authorList>
            <person name="Dluhosova J."/>
            <person name="Istvanek J."/>
            <person name="Nedelnik J."/>
            <person name="Repkova J."/>
        </authorList>
    </citation>
    <scope>NUCLEOTIDE SEQUENCE [LARGE SCALE GENOMIC DNA]</scope>
    <source>
        <strain evidence="2">cv. 10/8</strain>
        <tissue evidence="1">Leaf</tissue>
    </source>
</reference>
<comment type="caution">
    <text evidence="1">The sequence shown here is derived from an EMBL/GenBank/DDBJ whole genome shotgun (WGS) entry which is preliminary data.</text>
</comment>
<dbReference type="InterPro" id="IPR043502">
    <property type="entry name" value="DNA/RNA_pol_sf"/>
</dbReference>
<protein>
    <submittedName>
        <fullName evidence="1">CNGC5-like protein</fullName>
    </submittedName>
</protein>
<evidence type="ECO:0000313" key="1">
    <source>
        <dbReference type="EMBL" id="MCI11738.1"/>
    </source>
</evidence>